<evidence type="ECO:0000313" key="2">
    <source>
        <dbReference type="Proteomes" id="UP001186974"/>
    </source>
</evidence>
<protein>
    <submittedName>
        <fullName evidence="1">Uncharacterized protein</fullName>
    </submittedName>
</protein>
<gene>
    <name evidence="1" type="ORF">LTS18_010988</name>
</gene>
<accession>A0ACC3DKP0</accession>
<proteinExistence type="predicted"/>
<name>A0ACC3DKP0_9PEZI</name>
<keyword evidence="2" id="KW-1185">Reference proteome</keyword>
<comment type="caution">
    <text evidence="1">The sequence shown here is derived from an EMBL/GenBank/DDBJ whole genome shotgun (WGS) entry which is preliminary data.</text>
</comment>
<reference evidence="1" key="1">
    <citation type="submission" date="2024-09" db="EMBL/GenBank/DDBJ databases">
        <title>Black Yeasts Isolated from many extreme environments.</title>
        <authorList>
            <person name="Coleine C."/>
            <person name="Stajich J.E."/>
            <person name="Selbmann L."/>
        </authorList>
    </citation>
    <scope>NUCLEOTIDE SEQUENCE</scope>
    <source>
        <strain evidence="1">CCFEE 5737</strain>
    </source>
</reference>
<sequence length="323" mass="35401">MAIEQASDAARSTSAHNMTLHETAVNGISVKVKEFHARKEGFRVYHGSTNTTRRNNRNATNSVDVSMLNHVLKVDTAAKVAQVEPNVAMDELVAETLKYGLIPPVVMEFPGITTGGGFAGTGGESSSFRYGTFDRIVNRIEIVLTNGSIVTASETENSDLFSGSAGAFGTLGLITLLEVQLIEAKPYVQLQYHPVSTVQEAVDVSREQCKLEKGNQFVDGILFYPAGSRPHNGMMIDNKLCFPNERRLYNGVIITGTLVDAPSSSKDITRYWRAQDPWYYDDVQKKLDRLSWAQTYSSLTTPPAKPVDNATPEKPLPAQPDLS</sequence>
<dbReference type="EMBL" id="JAWDJW010003124">
    <property type="protein sequence ID" value="KAK3077186.1"/>
    <property type="molecule type" value="Genomic_DNA"/>
</dbReference>
<dbReference type="Proteomes" id="UP001186974">
    <property type="component" value="Unassembled WGS sequence"/>
</dbReference>
<organism evidence="1 2">
    <name type="scientific">Coniosporium uncinatum</name>
    <dbReference type="NCBI Taxonomy" id="93489"/>
    <lineage>
        <taxon>Eukaryota</taxon>
        <taxon>Fungi</taxon>
        <taxon>Dikarya</taxon>
        <taxon>Ascomycota</taxon>
        <taxon>Pezizomycotina</taxon>
        <taxon>Dothideomycetes</taxon>
        <taxon>Dothideomycetes incertae sedis</taxon>
        <taxon>Coniosporium</taxon>
    </lineage>
</organism>
<feature type="non-terminal residue" evidence="1">
    <location>
        <position position="323"/>
    </location>
</feature>
<evidence type="ECO:0000313" key="1">
    <source>
        <dbReference type="EMBL" id="KAK3077186.1"/>
    </source>
</evidence>